<comment type="caution">
    <text evidence="1">The sequence shown here is derived from an EMBL/GenBank/DDBJ whole genome shotgun (WGS) entry which is preliminary data.</text>
</comment>
<accession>A0AAV4EIE2</accession>
<protein>
    <submittedName>
        <fullName evidence="1">Nephrin</fullName>
    </submittedName>
</protein>
<proteinExistence type="predicted"/>
<sequence>MLPFFRERKTQDSSSYYSPALWPYGSVESWQHFVEIPRDTAAIIHSNVTLKCVIGDLEGIAQWTKAGQGLGFDRTSYILIYQLPSTASPSPGTDRTSYILIYHLLSTTSLSPGTNRTSYIFIYQLPSTTSLSPGIDHSSYILIYQLPSTTFASSGTERTSYILIY</sequence>
<dbReference type="InterPro" id="IPR013783">
    <property type="entry name" value="Ig-like_fold"/>
</dbReference>
<evidence type="ECO:0000313" key="1">
    <source>
        <dbReference type="EMBL" id="GFR60452.1"/>
    </source>
</evidence>
<keyword evidence="2" id="KW-1185">Reference proteome</keyword>
<dbReference type="EMBL" id="BMAT01007238">
    <property type="protein sequence ID" value="GFR60452.1"/>
    <property type="molecule type" value="Genomic_DNA"/>
</dbReference>
<dbReference type="Gene3D" id="2.60.40.10">
    <property type="entry name" value="Immunoglobulins"/>
    <property type="match status" value="1"/>
</dbReference>
<organism evidence="1 2">
    <name type="scientific">Elysia marginata</name>
    <dbReference type="NCBI Taxonomy" id="1093978"/>
    <lineage>
        <taxon>Eukaryota</taxon>
        <taxon>Metazoa</taxon>
        <taxon>Spiralia</taxon>
        <taxon>Lophotrochozoa</taxon>
        <taxon>Mollusca</taxon>
        <taxon>Gastropoda</taxon>
        <taxon>Heterobranchia</taxon>
        <taxon>Euthyneura</taxon>
        <taxon>Panpulmonata</taxon>
        <taxon>Sacoglossa</taxon>
        <taxon>Placobranchoidea</taxon>
        <taxon>Plakobranchidae</taxon>
        <taxon>Elysia</taxon>
    </lineage>
</organism>
<gene>
    <name evidence="1" type="ORF">ElyMa_003530700</name>
</gene>
<evidence type="ECO:0000313" key="2">
    <source>
        <dbReference type="Proteomes" id="UP000762676"/>
    </source>
</evidence>
<reference evidence="1 2" key="1">
    <citation type="journal article" date="2021" name="Elife">
        <title>Chloroplast acquisition without the gene transfer in kleptoplastic sea slugs, Plakobranchus ocellatus.</title>
        <authorList>
            <person name="Maeda T."/>
            <person name="Takahashi S."/>
            <person name="Yoshida T."/>
            <person name="Shimamura S."/>
            <person name="Takaki Y."/>
            <person name="Nagai Y."/>
            <person name="Toyoda A."/>
            <person name="Suzuki Y."/>
            <person name="Arimoto A."/>
            <person name="Ishii H."/>
            <person name="Satoh N."/>
            <person name="Nishiyama T."/>
            <person name="Hasebe M."/>
            <person name="Maruyama T."/>
            <person name="Minagawa J."/>
            <person name="Obokata J."/>
            <person name="Shigenobu S."/>
        </authorList>
    </citation>
    <scope>NUCLEOTIDE SEQUENCE [LARGE SCALE GENOMIC DNA]</scope>
</reference>
<dbReference type="AlphaFoldDB" id="A0AAV4EIE2"/>
<name>A0AAV4EIE2_9GAST</name>
<dbReference type="Proteomes" id="UP000762676">
    <property type="component" value="Unassembled WGS sequence"/>
</dbReference>